<evidence type="ECO:0000259" key="2">
    <source>
        <dbReference type="Pfam" id="PF04892"/>
    </source>
</evidence>
<feature type="transmembrane region" description="Helical" evidence="1">
    <location>
        <begin position="20"/>
        <end position="37"/>
    </location>
</feature>
<keyword evidence="1" id="KW-1133">Transmembrane helix</keyword>
<evidence type="ECO:0000256" key="1">
    <source>
        <dbReference type="SAM" id="Phobius"/>
    </source>
</evidence>
<keyword evidence="4" id="KW-1185">Reference proteome</keyword>
<gene>
    <name evidence="3" type="ORF">SAMN05660991_04054</name>
</gene>
<feature type="transmembrane region" description="Helical" evidence="1">
    <location>
        <begin position="84"/>
        <end position="102"/>
    </location>
</feature>
<dbReference type="AlphaFoldDB" id="A0A1H8W4M9"/>
<protein>
    <submittedName>
        <fullName evidence="3">VanZ like family protein</fullName>
    </submittedName>
</protein>
<accession>A0A1H8W4M9</accession>
<organism evidence="3 4">
    <name type="scientific">Trujillonella endophytica</name>
    <dbReference type="NCBI Taxonomy" id="673521"/>
    <lineage>
        <taxon>Bacteria</taxon>
        <taxon>Bacillati</taxon>
        <taxon>Actinomycetota</taxon>
        <taxon>Actinomycetes</taxon>
        <taxon>Geodermatophilales</taxon>
        <taxon>Geodermatophilaceae</taxon>
        <taxon>Trujillonella</taxon>
    </lineage>
</organism>
<dbReference type="OrthoDB" id="3787741at2"/>
<dbReference type="InterPro" id="IPR006976">
    <property type="entry name" value="VanZ-like"/>
</dbReference>
<name>A0A1H8W4M9_9ACTN</name>
<feature type="domain" description="VanZ-like" evidence="2">
    <location>
        <begin position="58"/>
        <end position="130"/>
    </location>
</feature>
<proteinExistence type="predicted"/>
<evidence type="ECO:0000313" key="3">
    <source>
        <dbReference type="EMBL" id="SEP22602.1"/>
    </source>
</evidence>
<dbReference type="EMBL" id="FOEE01000016">
    <property type="protein sequence ID" value="SEP22602.1"/>
    <property type="molecule type" value="Genomic_DNA"/>
</dbReference>
<reference evidence="4" key="1">
    <citation type="submission" date="2016-10" db="EMBL/GenBank/DDBJ databases">
        <authorList>
            <person name="Varghese N."/>
            <person name="Submissions S."/>
        </authorList>
    </citation>
    <scope>NUCLEOTIDE SEQUENCE [LARGE SCALE GENOMIC DNA]</scope>
    <source>
        <strain evidence="4">DSM 45413</strain>
    </source>
</reference>
<dbReference type="Pfam" id="PF04892">
    <property type="entry name" value="VanZ"/>
    <property type="match status" value="1"/>
</dbReference>
<dbReference type="Proteomes" id="UP000198960">
    <property type="component" value="Unassembled WGS sequence"/>
</dbReference>
<keyword evidence="1" id="KW-0812">Transmembrane</keyword>
<keyword evidence="1" id="KW-0472">Membrane</keyword>
<feature type="transmembrane region" description="Helical" evidence="1">
    <location>
        <begin position="57"/>
        <end position="77"/>
    </location>
</feature>
<evidence type="ECO:0000313" key="4">
    <source>
        <dbReference type="Proteomes" id="UP000198960"/>
    </source>
</evidence>
<feature type="transmembrane region" description="Helical" evidence="1">
    <location>
        <begin position="114"/>
        <end position="131"/>
    </location>
</feature>
<dbReference type="STRING" id="673521.SAMN05660991_04054"/>
<sequence length="139" mass="14681">MPRTVAPGGYRRGVTRAARIALAVYLLAGASITLGPKPGRLFASGIRAFDGALSPQAIEALANVALFVPIGFLLCLSFPAVPRWLMWGLCVAASAAVELYQYVLPGRDATFRDLVTNGLGAALGVGLSWTLDRVLPRRS</sequence>